<keyword evidence="2" id="KW-1185">Reference proteome</keyword>
<protein>
    <submittedName>
        <fullName evidence="1">Uncharacterized protein</fullName>
    </submittedName>
</protein>
<evidence type="ECO:0000313" key="2">
    <source>
        <dbReference type="Proteomes" id="UP001305779"/>
    </source>
</evidence>
<accession>A0ABR0EHP8</accession>
<name>A0ABR0EHP8_ZASCE</name>
<comment type="caution">
    <text evidence="1">The sequence shown here is derived from an EMBL/GenBank/DDBJ whole genome shotgun (WGS) entry which is preliminary data.</text>
</comment>
<proteinExistence type="predicted"/>
<organism evidence="1 2">
    <name type="scientific">Zasmidium cellare</name>
    <name type="common">Wine cellar mold</name>
    <name type="synonym">Racodium cellare</name>
    <dbReference type="NCBI Taxonomy" id="395010"/>
    <lineage>
        <taxon>Eukaryota</taxon>
        <taxon>Fungi</taxon>
        <taxon>Dikarya</taxon>
        <taxon>Ascomycota</taxon>
        <taxon>Pezizomycotina</taxon>
        <taxon>Dothideomycetes</taxon>
        <taxon>Dothideomycetidae</taxon>
        <taxon>Mycosphaerellales</taxon>
        <taxon>Mycosphaerellaceae</taxon>
        <taxon>Zasmidium</taxon>
    </lineage>
</organism>
<evidence type="ECO:0000313" key="1">
    <source>
        <dbReference type="EMBL" id="KAK4500653.1"/>
    </source>
</evidence>
<reference evidence="1 2" key="1">
    <citation type="journal article" date="2023" name="G3 (Bethesda)">
        <title>A chromosome-level genome assembly of Zasmidium syzygii isolated from banana leaves.</title>
        <authorList>
            <person name="van Westerhoven A.C."/>
            <person name="Mehrabi R."/>
            <person name="Talebi R."/>
            <person name="Steentjes M.B.F."/>
            <person name="Corcolon B."/>
            <person name="Chong P.A."/>
            <person name="Kema G.H.J."/>
            <person name="Seidl M.F."/>
        </authorList>
    </citation>
    <scope>NUCLEOTIDE SEQUENCE [LARGE SCALE GENOMIC DNA]</scope>
    <source>
        <strain evidence="1 2">P124</strain>
    </source>
</reference>
<gene>
    <name evidence="1" type="ORF">PRZ48_008842</name>
</gene>
<sequence>MTLGQACPPEYQRAQCAFKDSRSSGQTAQDQYIDAGLWAVQKPTQIPEIDFTLHTVEDGTQTVADVASLADLACEEQNKEQMMNCRRRFRRRPQPRRDLHDPMRTQRPYENLFSSSSFGLEVRGDGVWILTRDGLMSAHHWHLVADNEAGPSCQKPIWGGPKQEQVGTGKNPLGGQYLNAAVNDFQPGGFSGTVMSNTYTFIPQAYLQQKPDHPLIVPSAIHARWCWQ</sequence>
<dbReference type="Proteomes" id="UP001305779">
    <property type="component" value="Unassembled WGS sequence"/>
</dbReference>
<dbReference type="EMBL" id="JAXOVC010000006">
    <property type="protein sequence ID" value="KAK4500653.1"/>
    <property type="molecule type" value="Genomic_DNA"/>
</dbReference>